<dbReference type="RefSeq" id="XP_007681685.1">
    <property type="nucleotide sequence ID" value="XM_007683495.1"/>
</dbReference>
<sequence>MTKGLLPAASPWLLLPAPNGSRTLELQHMSGCAALATSLGSQSIDCNRKRMFRHWLLFRITYTLPMPPKDDRLQRQPALGRQCLPPTLDSTHLLQSHQLVAPCPAHTDPHPGAQVEMWFHKGLLYLYGQPHLHAFDDSHSNCIVHA</sequence>
<dbReference type="AlphaFoldDB" id="M2M3Y8"/>
<dbReference type="EMBL" id="KB445564">
    <property type="protein sequence ID" value="EMC91291.1"/>
    <property type="molecule type" value="Genomic_DNA"/>
</dbReference>
<organism evidence="1 2">
    <name type="scientific">Baudoinia panamericana (strain UAMH 10762)</name>
    <name type="common">Angels' share fungus</name>
    <name type="synonym">Baudoinia compniacensis (strain UAMH 10762)</name>
    <dbReference type="NCBI Taxonomy" id="717646"/>
    <lineage>
        <taxon>Eukaryota</taxon>
        <taxon>Fungi</taxon>
        <taxon>Dikarya</taxon>
        <taxon>Ascomycota</taxon>
        <taxon>Pezizomycotina</taxon>
        <taxon>Dothideomycetes</taxon>
        <taxon>Dothideomycetidae</taxon>
        <taxon>Mycosphaerellales</taxon>
        <taxon>Teratosphaeriaceae</taxon>
        <taxon>Baudoinia</taxon>
    </lineage>
</organism>
<dbReference type="GeneID" id="19111706"/>
<gene>
    <name evidence="1" type="ORF">BAUCODRAFT_321946</name>
</gene>
<evidence type="ECO:0000313" key="2">
    <source>
        <dbReference type="Proteomes" id="UP000011761"/>
    </source>
</evidence>
<accession>M2M3Y8</accession>
<keyword evidence="2" id="KW-1185">Reference proteome</keyword>
<proteinExistence type="predicted"/>
<name>M2M3Y8_BAUPA</name>
<dbReference type="KEGG" id="bcom:BAUCODRAFT_321946"/>
<evidence type="ECO:0000313" key="1">
    <source>
        <dbReference type="EMBL" id="EMC91291.1"/>
    </source>
</evidence>
<dbReference type="HOGENOM" id="CLU_1777087_0_0_1"/>
<dbReference type="Proteomes" id="UP000011761">
    <property type="component" value="Unassembled WGS sequence"/>
</dbReference>
<reference evidence="1 2" key="1">
    <citation type="journal article" date="2012" name="PLoS Pathog.">
        <title>Diverse lifestyles and strategies of plant pathogenesis encoded in the genomes of eighteen Dothideomycetes fungi.</title>
        <authorList>
            <person name="Ohm R.A."/>
            <person name="Feau N."/>
            <person name="Henrissat B."/>
            <person name="Schoch C.L."/>
            <person name="Horwitz B.A."/>
            <person name="Barry K.W."/>
            <person name="Condon B.J."/>
            <person name="Copeland A.C."/>
            <person name="Dhillon B."/>
            <person name="Glaser F."/>
            <person name="Hesse C.N."/>
            <person name="Kosti I."/>
            <person name="LaButti K."/>
            <person name="Lindquist E.A."/>
            <person name="Lucas S."/>
            <person name="Salamov A.A."/>
            <person name="Bradshaw R.E."/>
            <person name="Ciuffetti L."/>
            <person name="Hamelin R.C."/>
            <person name="Kema G.H.J."/>
            <person name="Lawrence C."/>
            <person name="Scott J.A."/>
            <person name="Spatafora J.W."/>
            <person name="Turgeon B.G."/>
            <person name="de Wit P.J.G.M."/>
            <person name="Zhong S."/>
            <person name="Goodwin S.B."/>
            <person name="Grigoriev I.V."/>
        </authorList>
    </citation>
    <scope>NUCLEOTIDE SEQUENCE [LARGE SCALE GENOMIC DNA]</scope>
    <source>
        <strain evidence="1 2">UAMH 10762</strain>
    </source>
</reference>
<protein>
    <submittedName>
        <fullName evidence="1">Uncharacterized protein</fullName>
    </submittedName>
</protein>